<dbReference type="AlphaFoldDB" id="A0A343THR2"/>
<keyword evidence="1" id="KW-1133">Transmembrane helix</keyword>
<evidence type="ECO:0000313" key="3">
    <source>
        <dbReference type="Proteomes" id="UP000263012"/>
    </source>
</evidence>
<protein>
    <submittedName>
        <fullName evidence="2">Uncharacterized protein</fullName>
    </submittedName>
</protein>
<dbReference type="RefSeq" id="WP_119815894.1">
    <property type="nucleotide sequence ID" value="NZ_CP025066.1"/>
</dbReference>
<dbReference type="GeneID" id="37877341"/>
<reference evidence="3" key="1">
    <citation type="submission" date="2017-11" db="EMBL/GenBank/DDBJ databases">
        <title>Phenotypic and genomic properties of facultatively anaerobic sulfur-reducing natronoarchaea from hypersaline soda lakes.</title>
        <authorList>
            <person name="Sorokin D.Y."/>
            <person name="Kublanov I.V."/>
            <person name="Roman P."/>
            <person name="Sinninghe Damste J.S."/>
            <person name="Golyshin P.N."/>
            <person name="Rojo D."/>
            <person name="Ciordia S."/>
            <person name="Mena M.D.C."/>
            <person name="Ferrer M."/>
            <person name="Messina E."/>
            <person name="Smedile F."/>
            <person name="La Spada G."/>
            <person name="La Cono V."/>
            <person name="Yakimov M.M."/>
        </authorList>
    </citation>
    <scope>NUCLEOTIDE SEQUENCE [LARGE SCALE GENOMIC DNA]</scope>
    <source>
        <strain evidence="3">AArc-Sl</strain>
    </source>
</reference>
<accession>A0A343THR2</accession>
<keyword evidence="1" id="KW-0812">Transmembrane</keyword>
<keyword evidence="1" id="KW-0472">Membrane</keyword>
<proteinExistence type="predicted"/>
<organism evidence="2 3">
    <name type="scientific">Halalkaliarchaeum desulfuricum</name>
    <dbReference type="NCBI Taxonomy" id="2055893"/>
    <lineage>
        <taxon>Archaea</taxon>
        <taxon>Methanobacteriati</taxon>
        <taxon>Methanobacteriota</taxon>
        <taxon>Stenosarchaea group</taxon>
        <taxon>Halobacteria</taxon>
        <taxon>Halobacteriales</taxon>
        <taxon>Haloferacaceae</taxon>
        <taxon>Halalkaliarchaeum</taxon>
    </lineage>
</organism>
<feature type="transmembrane region" description="Helical" evidence="1">
    <location>
        <begin position="100"/>
        <end position="122"/>
    </location>
</feature>
<evidence type="ECO:0000313" key="2">
    <source>
        <dbReference type="EMBL" id="AUX08634.1"/>
    </source>
</evidence>
<dbReference type="KEGG" id="hdf:AArcSl_0996"/>
<dbReference type="EMBL" id="CP025066">
    <property type="protein sequence ID" value="AUX08634.1"/>
    <property type="molecule type" value="Genomic_DNA"/>
</dbReference>
<gene>
    <name evidence="2" type="ORF">AArcSl_0996</name>
</gene>
<keyword evidence="3" id="KW-1185">Reference proteome</keyword>
<evidence type="ECO:0000256" key="1">
    <source>
        <dbReference type="SAM" id="Phobius"/>
    </source>
</evidence>
<dbReference type="Proteomes" id="UP000263012">
    <property type="component" value="Chromosome"/>
</dbReference>
<name>A0A343THR2_9EURY</name>
<dbReference type="OrthoDB" id="329691at2157"/>
<sequence>MTDARTVEAETPHGAVEYDVVACTNCRTEIVPEEAVLVGIGRETYTCDGLPICRTQHERPAETRVLCSYCAEEVLDYGGEPDGVGDRLADIAEETSALSVGVWIGTALGIALVVTVAILRLFGLL</sequence>